<dbReference type="Proteomes" id="UP000664521">
    <property type="component" value="Unassembled WGS sequence"/>
</dbReference>
<protein>
    <recommendedName>
        <fullName evidence="3">CorA-like transporter domain-containing protein</fullName>
    </recommendedName>
</protein>
<feature type="transmembrane region" description="Helical" evidence="2">
    <location>
        <begin position="503"/>
        <end position="527"/>
    </location>
</feature>
<feature type="domain" description="CorA-like transporter" evidence="3">
    <location>
        <begin position="6"/>
        <end position="286"/>
    </location>
</feature>
<dbReference type="Pfam" id="PF26616">
    <property type="entry name" value="CorA-like"/>
    <property type="match status" value="1"/>
</dbReference>
<proteinExistence type="predicted"/>
<feature type="region of interest" description="Disordered" evidence="1">
    <location>
        <begin position="315"/>
        <end position="360"/>
    </location>
</feature>
<feature type="transmembrane region" description="Helical" evidence="2">
    <location>
        <begin position="547"/>
        <end position="571"/>
    </location>
</feature>
<evidence type="ECO:0000313" key="4">
    <source>
        <dbReference type="EMBL" id="CAF9910155.1"/>
    </source>
</evidence>
<reference evidence="4" key="1">
    <citation type="submission" date="2021-03" db="EMBL/GenBank/DDBJ databases">
        <authorList>
            <person name="Tagirdzhanova G."/>
        </authorList>
    </citation>
    <scope>NUCLEOTIDE SEQUENCE</scope>
</reference>
<sequence length="592" mass="67019">MNDFVQSCRLATTYPKNLISPGEYGGYQHTLQKYVDSLDSRESELFGPEDKASLDFWDLDDGSTQFKFTRTKPPELESHLHFPPLPPRSDPRCRFVFVNAPSSRARLRATRKMLVTTTSYHQVMPSFLDFVFSFGAQHHAKDFSFTGFRQDTRLSNVEKSPPIASLGRSGRAIQLCYNLRSVEASPDQEHWPWSIRSTATHHAFDLETGLASWLMVKGEGGASMKDRIITETSSRNANALNRFGDRCQAFSSALSTHLLLGDWSVENWRWYINYMEEEVQAITRKTLSVKVTRQQTEPKPQVMFTRAVTGVLVPPKKTSTSKSATAKQQPIIPLTTIQPQPGQGPPGPPGPPPSMSMIPKTASFDPSMHDEEFSFEDLRRIERIEEHANEALLVMTLNSSVLSALSQHYSFVTESADCPQDLKTACMVDLRRFKDRLSDIFAENQAQKARMETLLRLLADRKALLYGILEYRNVEASKELAGKTKYSADRVEYMTQQMKQEAIFMRIITLVTLFFLPGTFVSTLMSTNIVQWQTPAPGGLERVVSRGAIETFLAITIPCMALTFSAAYGFYRWSKWNEQKWLKRQAAESAQP</sequence>
<gene>
    <name evidence="4" type="ORF">HETSPECPRED_009629</name>
</gene>
<comment type="caution">
    <text evidence="4">The sequence shown here is derived from an EMBL/GenBank/DDBJ whole genome shotgun (WGS) entry which is preliminary data.</text>
</comment>
<organism evidence="4 5">
    <name type="scientific">Heterodermia speciosa</name>
    <dbReference type="NCBI Taxonomy" id="116794"/>
    <lineage>
        <taxon>Eukaryota</taxon>
        <taxon>Fungi</taxon>
        <taxon>Dikarya</taxon>
        <taxon>Ascomycota</taxon>
        <taxon>Pezizomycotina</taxon>
        <taxon>Lecanoromycetes</taxon>
        <taxon>OSLEUM clade</taxon>
        <taxon>Lecanoromycetidae</taxon>
        <taxon>Caliciales</taxon>
        <taxon>Physciaceae</taxon>
        <taxon>Heterodermia</taxon>
    </lineage>
</organism>
<evidence type="ECO:0000313" key="5">
    <source>
        <dbReference type="Proteomes" id="UP000664521"/>
    </source>
</evidence>
<evidence type="ECO:0000259" key="3">
    <source>
        <dbReference type="Pfam" id="PF26616"/>
    </source>
</evidence>
<keyword evidence="2" id="KW-0812">Transmembrane</keyword>
<accession>A0A8H3ER54</accession>
<keyword evidence="2" id="KW-1133">Transmembrane helix</keyword>
<feature type="compositionally biased region" description="Low complexity" evidence="1">
    <location>
        <begin position="316"/>
        <end position="341"/>
    </location>
</feature>
<keyword evidence="2" id="KW-0472">Membrane</keyword>
<evidence type="ECO:0000256" key="2">
    <source>
        <dbReference type="SAM" id="Phobius"/>
    </source>
</evidence>
<dbReference type="EMBL" id="CAJPDS010000008">
    <property type="protein sequence ID" value="CAF9910155.1"/>
    <property type="molecule type" value="Genomic_DNA"/>
</dbReference>
<evidence type="ECO:0000256" key="1">
    <source>
        <dbReference type="SAM" id="MobiDB-lite"/>
    </source>
</evidence>
<feature type="compositionally biased region" description="Pro residues" evidence="1">
    <location>
        <begin position="342"/>
        <end position="354"/>
    </location>
</feature>
<dbReference type="OrthoDB" id="5396681at2759"/>
<dbReference type="InterPro" id="IPR058257">
    <property type="entry name" value="CorA-like_dom"/>
</dbReference>
<keyword evidence="5" id="KW-1185">Reference proteome</keyword>
<name>A0A8H3ER54_9LECA</name>
<dbReference type="AlphaFoldDB" id="A0A8H3ER54"/>
<dbReference type="Gene3D" id="1.20.58.340">
    <property type="entry name" value="Magnesium transport protein CorA, transmembrane region"/>
    <property type="match status" value="1"/>
</dbReference>